<feature type="compositionally biased region" description="Pro residues" evidence="4">
    <location>
        <begin position="1366"/>
        <end position="1379"/>
    </location>
</feature>
<feature type="region of interest" description="Disordered" evidence="4">
    <location>
        <begin position="1433"/>
        <end position="1536"/>
    </location>
</feature>
<dbReference type="InterPro" id="IPR036179">
    <property type="entry name" value="Ig-like_dom_sf"/>
</dbReference>
<feature type="region of interest" description="Disordered" evidence="4">
    <location>
        <begin position="1948"/>
        <end position="1999"/>
    </location>
</feature>
<feature type="domain" description="Ig-like" evidence="7">
    <location>
        <begin position="279"/>
        <end position="365"/>
    </location>
</feature>
<feature type="compositionally biased region" description="Basic and acidic residues" evidence="4">
    <location>
        <begin position="653"/>
        <end position="680"/>
    </location>
</feature>
<feature type="compositionally biased region" description="Polar residues" evidence="4">
    <location>
        <begin position="1748"/>
        <end position="1766"/>
    </location>
</feature>
<dbReference type="PANTHER" id="PTHR24366:SF171">
    <property type="entry name" value="LEUCINE RICH REPEAT NEURONAL 4"/>
    <property type="match status" value="1"/>
</dbReference>
<evidence type="ECO:0000313" key="9">
    <source>
        <dbReference type="Proteomes" id="UP000472277"/>
    </source>
</evidence>
<dbReference type="InterPro" id="IPR003599">
    <property type="entry name" value="Ig_sub"/>
</dbReference>
<dbReference type="InParanoid" id="A0A673WPI7"/>
<dbReference type="KEGG" id="stru:115192395"/>
<keyword evidence="9" id="KW-1185">Reference proteome</keyword>
<evidence type="ECO:0000259" key="7">
    <source>
        <dbReference type="PROSITE" id="PS50835"/>
    </source>
</evidence>
<feature type="compositionally biased region" description="Polar residues" evidence="4">
    <location>
        <begin position="1433"/>
        <end position="1450"/>
    </location>
</feature>
<feature type="compositionally biased region" description="Basic and acidic residues" evidence="4">
    <location>
        <begin position="1891"/>
        <end position="1903"/>
    </location>
</feature>
<dbReference type="PROSITE" id="PS51450">
    <property type="entry name" value="LRR"/>
    <property type="match status" value="3"/>
</dbReference>
<feature type="transmembrane region" description="Helical" evidence="5">
    <location>
        <begin position="423"/>
        <end position="445"/>
    </location>
</feature>
<dbReference type="Pfam" id="PF13855">
    <property type="entry name" value="LRR_8"/>
    <property type="match status" value="1"/>
</dbReference>
<feature type="compositionally biased region" description="Low complexity" evidence="4">
    <location>
        <begin position="625"/>
        <end position="635"/>
    </location>
</feature>
<dbReference type="Gene3D" id="3.80.10.10">
    <property type="entry name" value="Ribonuclease Inhibitor"/>
    <property type="match status" value="2"/>
</dbReference>
<feature type="compositionally biased region" description="Basic and acidic residues" evidence="4">
    <location>
        <begin position="748"/>
        <end position="771"/>
    </location>
</feature>
<keyword evidence="2 6" id="KW-0732">Signal</keyword>
<feature type="compositionally biased region" description="Low complexity" evidence="4">
    <location>
        <begin position="465"/>
        <end position="480"/>
    </location>
</feature>
<feature type="compositionally biased region" description="Basic and acidic residues" evidence="4">
    <location>
        <begin position="874"/>
        <end position="883"/>
    </location>
</feature>
<dbReference type="OMA" id="QHRFPEG"/>
<evidence type="ECO:0000256" key="5">
    <source>
        <dbReference type="SAM" id="Phobius"/>
    </source>
</evidence>
<dbReference type="InterPro" id="IPR001611">
    <property type="entry name" value="Leu-rich_rpt"/>
</dbReference>
<evidence type="ECO:0000313" key="8">
    <source>
        <dbReference type="Ensembl" id="ENSSTUP00000013964.1"/>
    </source>
</evidence>
<keyword evidence="5" id="KW-1133">Transmembrane helix</keyword>
<evidence type="ECO:0000256" key="1">
    <source>
        <dbReference type="ARBA" id="ARBA00022614"/>
    </source>
</evidence>
<accession>A0A673WPI7</accession>
<name>A0A673WPI7_SALTR</name>
<feature type="region of interest" description="Disordered" evidence="4">
    <location>
        <begin position="1326"/>
        <end position="1409"/>
    </location>
</feature>
<keyword evidence="3" id="KW-0677">Repeat</keyword>
<reference evidence="8" key="1">
    <citation type="submission" date="2025-08" db="UniProtKB">
        <authorList>
            <consortium name="Ensembl"/>
        </authorList>
    </citation>
    <scope>IDENTIFICATION</scope>
</reference>
<dbReference type="InterPro" id="IPR003591">
    <property type="entry name" value="Leu-rich_rpt_typical-subtyp"/>
</dbReference>
<feature type="region of interest" description="Disordered" evidence="4">
    <location>
        <begin position="462"/>
        <end position="515"/>
    </location>
</feature>
<dbReference type="Ensembl" id="ENSSTUT00000014744.1">
    <property type="protein sequence ID" value="ENSSTUP00000013964.1"/>
    <property type="gene ID" value="ENSSTUG00000006472.1"/>
</dbReference>
<feature type="region of interest" description="Disordered" evidence="4">
    <location>
        <begin position="2020"/>
        <end position="2049"/>
    </location>
</feature>
<feature type="region of interest" description="Disordered" evidence="4">
    <location>
        <begin position="1567"/>
        <end position="1669"/>
    </location>
</feature>
<gene>
    <name evidence="8" type="primary">LOC115192395</name>
</gene>
<feature type="compositionally biased region" description="Basic and acidic residues" evidence="4">
    <location>
        <begin position="636"/>
        <end position="645"/>
    </location>
</feature>
<dbReference type="SUPFAM" id="SSF48726">
    <property type="entry name" value="Immunoglobulin"/>
    <property type="match status" value="1"/>
</dbReference>
<protein>
    <submittedName>
        <fullName evidence="8">Uncharacterized LOC115192395</fullName>
    </submittedName>
</protein>
<feature type="region of interest" description="Disordered" evidence="4">
    <location>
        <begin position="1196"/>
        <end position="1290"/>
    </location>
</feature>
<evidence type="ECO:0000256" key="4">
    <source>
        <dbReference type="SAM" id="MobiDB-lite"/>
    </source>
</evidence>
<feature type="region of interest" description="Disordered" evidence="4">
    <location>
        <begin position="827"/>
        <end position="904"/>
    </location>
</feature>
<feature type="compositionally biased region" description="Pro residues" evidence="4">
    <location>
        <begin position="1116"/>
        <end position="1126"/>
    </location>
</feature>
<reference evidence="8" key="2">
    <citation type="submission" date="2025-09" db="UniProtKB">
        <authorList>
            <consortium name="Ensembl"/>
        </authorList>
    </citation>
    <scope>IDENTIFICATION</scope>
</reference>
<feature type="region of interest" description="Disordered" evidence="4">
    <location>
        <begin position="1683"/>
        <end position="1795"/>
    </location>
</feature>
<keyword evidence="1" id="KW-0433">Leucine-rich repeat</keyword>
<dbReference type="OrthoDB" id="660555at2759"/>
<feature type="compositionally biased region" description="Polar residues" evidence="4">
    <location>
        <begin position="2039"/>
        <end position="2049"/>
    </location>
</feature>
<keyword evidence="5" id="KW-0472">Membrane</keyword>
<dbReference type="SMART" id="SM00409">
    <property type="entry name" value="IG"/>
    <property type="match status" value="1"/>
</dbReference>
<dbReference type="InterPro" id="IPR032675">
    <property type="entry name" value="LRR_dom_sf"/>
</dbReference>
<dbReference type="GeneID" id="115192395"/>
<dbReference type="GeneTree" id="ENSGT00390000014817"/>
<feature type="compositionally biased region" description="Pro residues" evidence="4">
    <location>
        <begin position="1949"/>
        <end position="1962"/>
    </location>
</feature>
<dbReference type="SMART" id="SM00369">
    <property type="entry name" value="LRR_TYP"/>
    <property type="match status" value="4"/>
</dbReference>
<dbReference type="RefSeq" id="XP_029606699.1">
    <property type="nucleotide sequence ID" value="XM_029750839.1"/>
</dbReference>
<feature type="signal peptide" evidence="6">
    <location>
        <begin position="1"/>
        <end position="33"/>
    </location>
</feature>
<dbReference type="Proteomes" id="UP000472277">
    <property type="component" value="Chromosome 4"/>
</dbReference>
<dbReference type="InterPro" id="IPR007110">
    <property type="entry name" value="Ig-like_dom"/>
</dbReference>
<sequence length="2049" mass="226486">MRTRKGTGLFVMAVSQWMFCAAVLLLLIQGLQCSPVPPACPEPCLCQKDLLNCSFAGLSQAQQHVPSTVTELDLSHNLLKSITPSWPSWGLKNLWLGHNSITHLSLCVRRTWRGKHWKIPLSHSRGRCVSWAPTLQLLSAERNQLEMIPEGLGGSEFLQVLQLSHNRISDLRPGDLSRCPLLRELHLQHNRISSLHPQALRDLPELRVLDLSFNLLTTITPSAYLSLRNLNALVEVSGNRWRCDCSLRSLRRKMAYDRDRALQQTWRGVVCTSPSTQAGRDLLHLEDSDLTCSTAEKRAGLHQDVTVDKGTEILLPCGSPKQDSIWWTPNGQVPGSQAGLLISDITERDAGLYVCVSGPDEESVSVFNLRVHKTQRKTRDTRSLLRERLQMNTELGSIHGEGQETDLNSLDLHRSTQRTQSDLVLAVCLSVFITFLVAFVIGALTRPLLDALWRRCCSCCNRTKQSASPPQSVSSAGQAPYDNMAYSDEDEREELGTHRERRVTFSGHPSELRDQNSIPYYDTLANGMQDNLAGEYDATYENVQERDTSHPSLEVYHPPEEEKPRARDSASSGSLRHDNPETDTHSGDLSDMSLSESQRGAYSGHTHGMEFESIPDPEQLQGCRSSSVSSHSGQESPDRGKDMNWPKDNLPQRLEERKTQNNSWEHRTPQKEDDSFERSSDFPTVKPVDVPQINIGRVGEIPGFAYLNPMDPELWNDSGESFEFPDSIQSASARSSSQDLSGSAFADQLRKEYEQARNKETLVKDQRENDKSSSSNSSDSGNEPTEYTVNPEAEVVKEKEIFQDALLTHDSTTDLAAANPYLKHDVSLDKQHYKDPVSPSPDEEGFHVSEPRQGVQRSHVFSEHSDLSSDSSDEPTKYTVNRDSDEEEEDEAQVPAVTHKGPYLSLGDINVSLAPRKALNIGFSEDGFQYQPEPETRLTGLDLTTQSAISTKEPLPQPSLPSDVARVEDPPVSVYIPRVRKRLDIQPPQEASPAPAKTPPPSESSSSSESEDETTDNSVKLDREVPDVSQKNSSLSLGDINVSLAPRKALNIGFSKQGFQYQPEPEKRLTGLGLSFQSAITPKEPSLPSDGTRAGESPAPFYIPSLGRHLDIQPPQDTPLAPPRTLPPSGSSSSRSESEDETTMNQKREEKSQVPDSSFIPAGIDVSFAPRKALNIGFSKEGFQYQSELETRLTSLDLSSQSDITPKEPLPQHRFPEGTTTRETPLDISLKRRLDIQATQETPPAAPGSRPHAGSSSSNSESEDEMTMNQKREEKSQVPDSSFIPEGIDVSFAPRKALNIGFSKEGFQYQSEPSLTGMGLTSQIAISTKEPLPKSSIPSDGTRDEESLVPLYIPSFKRHVDIQPPQETPPAAPQTPPPSGLSSSGSESKELDREVPDVTHKDPFLSLGDINVSIAPRKALNISFAKEGFQYQQELETRSPSLDLSSQSDITPKEPLPQHRFPEGTTTRETPLDIPSLKRHLDIQATQETPPAAPGSRPHAGSSSSNSESEDETTMNQKREEKSQVPDSSFIPEGIDVSFAPRKALNIGFSKEGFQYQSEPSLTGMGLTSQIAISTKEPFPKSSIPSDGTRDEESLVPLYIPRFRRHVDIQPHQETPPASLRTSHNSESPSSSSESEDETAMNQNRKEEKAKVPDVTYKYPSLSPRDTPINVSFVPRKALNIGFSKESFQNQSSESKYESITTTNDRGFQEDAKPAPKASIFSSTSSERARTEEPPVPLYIPGLRRHQNIQPSQDATLAESPSASSENGDELTEHTKKPGREVTGFSLSPGDTPINVSFAPRRALNISLYNSASTTDEVERKTGAEDRWERPGLGGLKALSETRRWDTKDSSTNMNVSFSQRSALNINSDSSTDEVDRRARADYSSPILERSISRKDGGFKEETNPYPQRSLPKTSPFFSTSTDEARPIESPLQIPHHRRRLVVDVQPHLAPPAAPGTPPPFPEGEEAAGSGWRSRGQQRRRAMDGFGSTSMTQGDEGENYMGLLAAKPFGTARQYQSVTPDTIMATQHSEISERDGSDLTFSTVRHSEA</sequence>
<keyword evidence="5" id="KW-0812">Transmembrane</keyword>
<feature type="region of interest" description="Disordered" evidence="4">
    <location>
        <begin position="544"/>
        <end position="796"/>
    </location>
</feature>
<feature type="region of interest" description="Disordered" evidence="4">
    <location>
        <begin position="1057"/>
        <end position="1162"/>
    </location>
</feature>
<evidence type="ECO:0000256" key="6">
    <source>
        <dbReference type="SAM" id="SignalP"/>
    </source>
</evidence>
<evidence type="ECO:0000256" key="2">
    <source>
        <dbReference type="ARBA" id="ARBA00022729"/>
    </source>
</evidence>
<evidence type="ECO:0000256" key="3">
    <source>
        <dbReference type="ARBA" id="ARBA00022737"/>
    </source>
</evidence>
<organism evidence="8 9">
    <name type="scientific">Salmo trutta</name>
    <name type="common">Brown trout</name>
    <dbReference type="NCBI Taxonomy" id="8032"/>
    <lineage>
        <taxon>Eukaryota</taxon>
        <taxon>Metazoa</taxon>
        <taxon>Chordata</taxon>
        <taxon>Craniata</taxon>
        <taxon>Vertebrata</taxon>
        <taxon>Euteleostomi</taxon>
        <taxon>Actinopterygii</taxon>
        <taxon>Neopterygii</taxon>
        <taxon>Teleostei</taxon>
        <taxon>Protacanthopterygii</taxon>
        <taxon>Salmoniformes</taxon>
        <taxon>Salmonidae</taxon>
        <taxon>Salmoninae</taxon>
        <taxon>Salmo</taxon>
    </lineage>
</organism>
<feature type="chain" id="PRO_5025515599" evidence="6">
    <location>
        <begin position="34"/>
        <end position="2049"/>
    </location>
</feature>
<feature type="compositionally biased region" description="Polar residues" evidence="4">
    <location>
        <begin position="1686"/>
        <end position="1706"/>
    </location>
</feature>
<feature type="compositionally biased region" description="Basic and acidic residues" evidence="4">
    <location>
        <begin position="557"/>
        <end position="568"/>
    </location>
</feature>
<feature type="compositionally biased region" description="Basic and acidic residues" evidence="4">
    <location>
        <begin position="1771"/>
        <end position="1780"/>
    </location>
</feature>
<dbReference type="PROSITE" id="PS50835">
    <property type="entry name" value="IG_LIKE"/>
    <property type="match status" value="1"/>
</dbReference>
<feature type="compositionally biased region" description="Polar residues" evidence="4">
    <location>
        <begin position="1905"/>
        <end position="1922"/>
    </location>
</feature>
<feature type="compositionally biased region" description="Polar residues" evidence="4">
    <location>
        <begin position="2020"/>
        <end position="2029"/>
    </location>
</feature>
<dbReference type="SUPFAM" id="SSF52058">
    <property type="entry name" value="L domain-like"/>
    <property type="match status" value="1"/>
</dbReference>
<feature type="compositionally biased region" description="Basic and acidic residues" evidence="4">
    <location>
        <begin position="1387"/>
        <end position="1403"/>
    </location>
</feature>
<feature type="region of interest" description="Disordered" evidence="4">
    <location>
        <begin position="1865"/>
        <end position="1926"/>
    </location>
</feature>
<feature type="compositionally biased region" description="Low complexity" evidence="4">
    <location>
        <begin position="727"/>
        <end position="744"/>
    </location>
</feature>
<feature type="region of interest" description="Disordered" evidence="4">
    <location>
        <begin position="924"/>
        <end position="1040"/>
    </location>
</feature>
<dbReference type="PANTHER" id="PTHR24366">
    <property type="entry name" value="IG(IMMUNOGLOBULIN) AND LRR(LEUCINE RICH REPEAT) DOMAINS"/>
    <property type="match status" value="1"/>
</dbReference>
<feature type="compositionally biased region" description="Basic and acidic residues" evidence="4">
    <location>
        <begin position="575"/>
        <end position="588"/>
    </location>
</feature>
<proteinExistence type="predicted"/>